<evidence type="ECO:0000256" key="13">
    <source>
        <dbReference type="ARBA" id="ARBA00023242"/>
    </source>
</evidence>
<dbReference type="SUPFAM" id="SSF52113">
    <property type="entry name" value="BRCT domain"/>
    <property type="match status" value="1"/>
</dbReference>
<dbReference type="InterPro" id="IPR036599">
    <property type="entry name" value="DNA_ligase_N_sf"/>
</dbReference>
<dbReference type="InterPro" id="IPR012309">
    <property type="entry name" value="DNA_ligase_ATP-dep_C"/>
</dbReference>
<gene>
    <name evidence="20" type="ORF">T265_08857</name>
</gene>
<dbReference type="InterPro" id="IPR012308">
    <property type="entry name" value="DNA_ligase_ATP-dep_N"/>
</dbReference>
<keyword evidence="11 15" id="KW-0233">DNA recombination</keyword>
<keyword evidence="21" id="KW-1185">Reference proteome</keyword>
<evidence type="ECO:0000256" key="12">
    <source>
        <dbReference type="ARBA" id="ARBA00023204"/>
    </source>
</evidence>
<evidence type="ECO:0000256" key="2">
    <source>
        <dbReference type="ARBA" id="ARBA00004123"/>
    </source>
</evidence>
<comment type="cofactor">
    <cofactor evidence="1">
        <name>Mg(2+)</name>
        <dbReference type="ChEBI" id="CHEBI:18420"/>
    </cofactor>
</comment>
<keyword evidence="13" id="KW-0539">Nucleus</keyword>
<dbReference type="PANTHER" id="PTHR45997">
    <property type="entry name" value="DNA LIGASE 4"/>
    <property type="match status" value="1"/>
</dbReference>
<evidence type="ECO:0000256" key="4">
    <source>
        <dbReference type="ARBA" id="ARBA00022598"/>
    </source>
</evidence>
<dbReference type="GO" id="GO:0003910">
    <property type="term" value="F:DNA ligase (ATP) activity"/>
    <property type="evidence" value="ECO:0007669"/>
    <property type="project" value="UniProtKB-EC"/>
</dbReference>
<reference evidence="20 21" key="1">
    <citation type="submission" date="2013-11" db="EMBL/GenBank/DDBJ databases">
        <title>Opisthorchis viverrini - life in the bile duct.</title>
        <authorList>
            <person name="Young N.D."/>
            <person name="Nagarajan N."/>
            <person name="Lin S.J."/>
            <person name="Korhonen P.K."/>
            <person name="Jex A.R."/>
            <person name="Hall R.S."/>
            <person name="Safavi-Hemami H."/>
            <person name="Kaewkong W."/>
            <person name="Bertrand D."/>
            <person name="Gao S."/>
            <person name="Seet Q."/>
            <person name="Wongkham S."/>
            <person name="Teh B.T."/>
            <person name="Wongkham C."/>
            <person name="Intapan P.M."/>
            <person name="Maleewong W."/>
            <person name="Yang X."/>
            <person name="Hu M."/>
            <person name="Wang Z."/>
            <person name="Hofmann A."/>
            <person name="Sternberg P.W."/>
            <person name="Tan P."/>
            <person name="Wang J."/>
            <person name="Gasser R.B."/>
        </authorList>
    </citation>
    <scope>NUCLEOTIDE SEQUENCE [LARGE SCALE GENOMIC DNA]</scope>
</reference>
<dbReference type="Gene3D" id="2.40.50.140">
    <property type="entry name" value="Nucleic acid-binding proteins"/>
    <property type="match status" value="1"/>
</dbReference>
<evidence type="ECO:0000256" key="8">
    <source>
        <dbReference type="ARBA" id="ARBA00022763"/>
    </source>
</evidence>
<proteinExistence type="inferred from homology"/>
<dbReference type="KEGG" id="ovi:T265_08857"/>
<dbReference type="GO" id="GO:0032807">
    <property type="term" value="C:DNA ligase IV complex"/>
    <property type="evidence" value="ECO:0007669"/>
    <property type="project" value="TreeGrafter"/>
</dbReference>
<dbReference type="NCBIfam" id="TIGR00574">
    <property type="entry name" value="dnl1"/>
    <property type="match status" value="1"/>
</dbReference>
<keyword evidence="4 15" id="KW-0436">Ligase</keyword>
<dbReference type="Pfam" id="PF04679">
    <property type="entry name" value="DNA_ligase_A_C"/>
    <property type="match status" value="1"/>
</dbReference>
<dbReference type="InterPro" id="IPR012340">
    <property type="entry name" value="NA-bd_OB-fold"/>
</dbReference>
<dbReference type="CTD" id="20323036"/>
<dbReference type="GO" id="GO:0005958">
    <property type="term" value="C:DNA-dependent protein kinase-DNA ligase 4 complex"/>
    <property type="evidence" value="ECO:0007669"/>
    <property type="project" value="TreeGrafter"/>
</dbReference>
<dbReference type="GO" id="GO:0003677">
    <property type="term" value="F:DNA binding"/>
    <property type="evidence" value="ECO:0007669"/>
    <property type="project" value="InterPro"/>
</dbReference>
<evidence type="ECO:0000313" key="21">
    <source>
        <dbReference type="Proteomes" id="UP000054324"/>
    </source>
</evidence>
<dbReference type="AlphaFoldDB" id="A0A074ZCA3"/>
<dbReference type="Pfam" id="PF16589">
    <property type="entry name" value="BRCT_2"/>
    <property type="match status" value="1"/>
</dbReference>
<dbReference type="CDD" id="cd07968">
    <property type="entry name" value="OBF_DNA_ligase_IV"/>
    <property type="match status" value="1"/>
</dbReference>
<dbReference type="RefSeq" id="XP_009173038.1">
    <property type="nucleotide sequence ID" value="XM_009174774.1"/>
</dbReference>
<evidence type="ECO:0000256" key="3">
    <source>
        <dbReference type="ARBA" id="ARBA00007572"/>
    </source>
</evidence>
<comment type="similarity">
    <text evidence="3 16">Belongs to the ATP-dependent DNA ligase family.</text>
</comment>
<evidence type="ECO:0000259" key="19">
    <source>
        <dbReference type="PROSITE" id="PS50172"/>
    </source>
</evidence>
<evidence type="ECO:0000256" key="6">
    <source>
        <dbReference type="ARBA" id="ARBA00022737"/>
    </source>
</evidence>
<dbReference type="PROSITE" id="PS50160">
    <property type="entry name" value="DNA_LIGASE_A3"/>
    <property type="match status" value="1"/>
</dbReference>
<dbReference type="Gene3D" id="3.30.470.30">
    <property type="entry name" value="DNA ligase/mRNA capping enzyme"/>
    <property type="match status" value="1"/>
</dbReference>
<organism evidence="20 21">
    <name type="scientific">Opisthorchis viverrini</name>
    <name type="common">Southeast Asian liver fluke</name>
    <dbReference type="NCBI Taxonomy" id="6198"/>
    <lineage>
        <taxon>Eukaryota</taxon>
        <taxon>Metazoa</taxon>
        <taxon>Spiralia</taxon>
        <taxon>Lophotrochozoa</taxon>
        <taxon>Platyhelminthes</taxon>
        <taxon>Trematoda</taxon>
        <taxon>Digenea</taxon>
        <taxon>Opisthorchiida</taxon>
        <taxon>Opisthorchiata</taxon>
        <taxon>Opisthorchiidae</taxon>
        <taxon>Opisthorchis</taxon>
    </lineage>
</organism>
<dbReference type="OrthoDB" id="151490at2759"/>
<evidence type="ECO:0000256" key="10">
    <source>
        <dbReference type="ARBA" id="ARBA00022842"/>
    </source>
</evidence>
<accession>A0A074ZCA3</accession>
<evidence type="ECO:0000256" key="11">
    <source>
        <dbReference type="ARBA" id="ARBA00023172"/>
    </source>
</evidence>
<name>A0A074ZCA3_OPIVI</name>
<dbReference type="InterPro" id="IPR012310">
    <property type="entry name" value="DNA_ligase_ATP-dep_cent"/>
</dbReference>
<feature type="region of interest" description="Disordered" evidence="17">
    <location>
        <begin position="717"/>
        <end position="784"/>
    </location>
</feature>
<dbReference type="PANTHER" id="PTHR45997:SF1">
    <property type="entry name" value="DNA LIGASE 4"/>
    <property type="match status" value="1"/>
</dbReference>
<evidence type="ECO:0000256" key="1">
    <source>
        <dbReference type="ARBA" id="ARBA00001946"/>
    </source>
</evidence>
<dbReference type="InterPro" id="IPR000977">
    <property type="entry name" value="DNA_ligase_ATP-dep"/>
</dbReference>
<evidence type="ECO:0000256" key="5">
    <source>
        <dbReference type="ARBA" id="ARBA00022723"/>
    </source>
</evidence>
<feature type="domain" description="BRCT" evidence="19">
    <location>
        <begin position="812"/>
        <end position="918"/>
    </location>
</feature>
<sequence length="1154" mass="128210">MDVVSEGDRIAKHVSFSTSCHLLDKLRGLKVAKAKKAVLARFILLWETQYFGLPGADTRAGAGRASFYPLLRLMLPQFDRARPAYGLRETALSRLYIKAFGIASTGPVAQSLMHPTGQSTNLTRNADFADLVFDVVRNRCREDSVLNLKDVNELLDKLAGAQSADERLSTMQNFMRSATALEHKWLVRLVVRRDSGCGMTAANVLHCLHPAAPDLWDVTQDLTLLCQRIADLDPKVSPSSLSSVSQDGATVNLFVPFRPMLCERSDSPELLCASALALCTLGGTAPTELGLMLETKYDGERVQVHKSGTSYRYWSRNCLEWTASYGADGDQDIGSLTPRLHKAFASHVQSCIIDGEMMAYNTWTDVIMPKTTGFDVKRSHLDSDLFRNPPLSAEDAENYQPCLIVFDLLYLNGEVITNKTVVERKRLLAQVFGLEPTANSCISERPLASTYDDSETPPVVCPPPLPVIDGTIYLSGWCQVPIMADHIIKVFDYLMDYRQEGLVAKLTVGRSPYLPGRRQRGGWWKLKPDYVSGLLEDLDCLIVGGYFSSASGSKHLNQSKRVRQFLCAVRGPDHSNQQDDLPLPCFLSFCRVSAGLTVKQFKELNHKLGPHWKPFDRKHPNTGFTEWLRVTTERPDVWIAPQHSVTLQLHASELISSGSYATGLTARFPRVVAVRDDKPWQDCLTMEELVRLNTETQGKLAVRRLAKLEGSDYPLSDNDAIDRSLVEPSSPSDRNDPTLLEDELSLSSDTHNTSTSDEKSYGNLYVGTKRSSTPRATSTPVKKRRLPVRSVQNTAMARSLPDVMRPSSLFLPSVNFMENREFCLLFSADMSSADKEELEQEIKAAGGTVVQNPRSSTFCIIADKLTAKTRNILAACSTSPGGKRSGGNSAHMYNIVSVSWLESCLEAGKLLPWRPNHLLVMKPETAESLNTEFDSYGDSFTEPLTVDGLKELLSQAFEGDDGESSRPQGIAATVTSVRLVYLQNPSFDTLAEFIGLTRTIDSDFPPLRPLGGYIILPVRLPQASETSLDVQKYDTYSDCQELEDRLLLADLRSLGAIVFPVHVIDTEQSIAQAMDLVDHTLRSLSESHEGSWTLSHLLLLSEEGNPNREQIFRGFRCKSTSDQPYFVTKTWALKCVSDKVQVPENSFLFTLDQE</sequence>
<dbReference type="InterPro" id="IPR044125">
    <property type="entry name" value="Adenylation_DNA_ligase_IV"/>
</dbReference>
<evidence type="ECO:0000259" key="18">
    <source>
        <dbReference type="PROSITE" id="PS50160"/>
    </source>
</evidence>
<comment type="catalytic activity">
    <reaction evidence="14 15">
        <text>ATP + (deoxyribonucleotide)n-3'-hydroxyl + 5'-phospho-(deoxyribonucleotide)m = (deoxyribonucleotide)n+m + AMP + diphosphate.</text>
        <dbReference type="EC" id="6.5.1.1"/>
    </reaction>
</comment>
<keyword evidence="7 15" id="KW-0547">Nucleotide-binding</keyword>
<dbReference type="InterPro" id="IPR016059">
    <property type="entry name" value="DNA_ligase_ATP-dep_CS"/>
</dbReference>
<evidence type="ECO:0000256" key="17">
    <source>
        <dbReference type="SAM" id="MobiDB-lite"/>
    </source>
</evidence>
<protein>
    <recommendedName>
        <fullName evidence="15">DNA ligase</fullName>
        <ecNumber evidence="15">6.5.1.1</ecNumber>
    </recommendedName>
</protein>
<evidence type="ECO:0000256" key="14">
    <source>
        <dbReference type="ARBA" id="ARBA00034003"/>
    </source>
</evidence>
<feature type="compositionally biased region" description="Polar residues" evidence="17">
    <location>
        <begin position="769"/>
        <end position="780"/>
    </location>
</feature>
<keyword evidence="5" id="KW-0479">Metal-binding</keyword>
<keyword evidence="10" id="KW-0460">Magnesium</keyword>
<keyword evidence="8 15" id="KW-0227">DNA damage</keyword>
<keyword evidence="6" id="KW-0677">Repeat</keyword>
<dbReference type="GO" id="GO:0006310">
    <property type="term" value="P:DNA recombination"/>
    <property type="evidence" value="ECO:0007669"/>
    <property type="project" value="UniProtKB-KW"/>
</dbReference>
<dbReference type="Pfam" id="PF01068">
    <property type="entry name" value="DNA_ligase_A_M"/>
    <property type="match status" value="1"/>
</dbReference>
<dbReference type="STRING" id="6198.A0A074ZCA3"/>
<dbReference type="SUPFAM" id="SSF50249">
    <property type="entry name" value="Nucleic acid-binding proteins"/>
    <property type="match status" value="1"/>
</dbReference>
<dbReference type="GO" id="GO:0006297">
    <property type="term" value="P:nucleotide-excision repair, DNA gap filling"/>
    <property type="evidence" value="ECO:0007669"/>
    <property type="project" value="TreeGrafter"/>
</dbReference>
<dbReference type="Proteomes" id="UP000054324">
    <property type="component" value="Unassembled WGS sequence"/>
</dbReference>
<dbReference type="GO" id="GO:0006303">
    <property type="term" value="P:double-strand break repair via nonhomologous end joining"/>
    <property type="evidence" value="ECO:0007669"/>
    <property type="project" value="TreeGrafter"/>
</dbReference>
<evidence type="ECO:0000256" key="16">
    <source>
        <dbReference type="RuleBase" id="RU004196"/>
    </source>
</evidence>
<dbReference type="GO" id="GO:0005524">
    <property type="term" value="F:ATP binding"/>
    <property type="evidence" value="ECO:0007669"/>
    <property type="project" value="UniProtKB-KW"/>
</dbReference>
<dbReference type="InterPro" id="IPR029710">
    <property type="entry name" value="LIG4"/>
</dbReference>
<evidence type="ECO:0000313" key="20">
    <source>
        <dbReference type="EMBL" id="KER23207.1"/>
    </source>
</evidence>
<dbReference type="InterPro" id="IPR036420">
    <property type="entry name" value="BRCT_dom_sf"/>
</dbReference>
<dbReference type="GeneID" id="20323036"/>
<evidence type="ECO:0000256" key="7">
    <source>
        <dbReference type="ARBA" id="ARBA00022741"/>
    </source>
</evidence>
<dbReference type="Gene3D" id="1.10.3260.10">
    <property type="entry name" value="DNA ligase, ATP-dependent, N-terminal domain"/>
    <property type="match status" value="1"/>
</dbReference>
<dbReference type="SUPFAM" id="SSF56091">
    <property type="entry name" value="DNA ligase/mRNA capping enzyme, catalytic domain"/>
    <property type="match status" value="1"/>
</dbReference>
<dbReference type="CDD" id="cd07903">
    <property type="entry name" value="Adenylation_DNA_ligase_IV"/>
    <property type="match status" value="1"/>
</dbReference>
<dbReference type="GO" id="GO:0071897">
    <property type="term" value="P:DNA biosynthetic process"/>
    <property type="evidence" value="ECO:0007669"/>
    <property type="project" value="InterPro"/>
</dbReference>
<dbReference type="EC" id="6.5.1.1" evidence="15"/>
<evidence type="ECO:0000256" key="15">
    <source>
        <dbReference type="RuleBase" id="RU000617"/>
    </source>
</evidence>
<comment type="subcellular location">
    <subcellularLocation>
        <location evidence="2">Nucleus</location>
    </subcellularLocation>
</comment>
<dbReference type="Gene3D" id="3.40.50.10190">
    <property type="entry name" value="BRCT domain"/>
    <property type="match status" value="1"/>
</dbReference>
<dbReference type="PROSITE" id="PS00697">
    <property type="entry name" value="DNA_LIGASE_A1"/>
    <property type="match status" value="1"/>
</dbReference>
<dbReference type="PROSITE" id="PS50172">
    <property type="entry name" value="BRCT"/>
    <property type="match status" value="1"/>
</dbReference>
<keyword evidence="9 15" id="KW-0067">ATP-binding</keyword>
<dbReference type="Pfam" id="PF04675">
    <property type="entry name" value="DNA_ligase_A_N"/>
    <property type="match status" value="1"/>
</dbReference>
<dbReference type="GO" id="GO:0046872">
    <property type="term" value="F:metal ion binding"/>
    <property type="evidence" value="ECO:0007669"/>
    <property type="project" value="UniProtKB-KW"/>
</dbReference>
<evidence type="ECO:0000256" key="9">
    <source>
        <dbReference type="ARBA" id="ARBA00022840"/>
    </source>
</evidence>
<dbReference type="InterPro" id="IPR001357">
    <property type="entry name" value="BRCT_dom"/>
</dbReference>
<dbReference type="EMBL" id="KL596860">
    <property type="protein sequence ID" value="KER23207.1"/>
    <property type="molecule type" value="Genomic_DNA"/>
</dbReference>
<keyword evidence="12 15" id="KW-0234">DNA repair</keyword>
<feature type="domain" description="ATP-dependent DNA ligase family profile" evidence="18">
    <location>
        <begin position="394"/>
        <end position="554"/>
    </location>
</feature>